<sequence>MPRSVSTTGNDRGIAPEVARQRRGDAKEQAAMPYQTGGLLVRLHPAQNDGTAPERGGAVLSTVAPVHGLAEVVASTLVTGACRIVKRVAWGMLRLGCGQVAVHSAAPGLAQTALIIPFPAGSARPPRQRGGVGGTDRRWY</sequence>
<proteinExistence type="predicted"/>
<feature type="region of interest" description="Disordered" evidence="1">
    <location>
        <begin position="1"/>
        <end position="27"/>
    </location>
</feature>
<dbReference type="AlphaFoldDB" id="A0AAE8W5A2"/>
<organism evidence="2 3">
    <name type="scientific">Streptomyces ipomoeae</name>
    <dbReference type="NCBI Taxonomy" id="103232"/>
    <lineage>
        <taxon>Bacteria</taxon>
        <taxon>Bacillati</taxon>
        <taxon>Actinomycetota</taxon>
        <taxon>Actinomycetes</taxon>
        <taxon>Kitasatosporales</taxon>
        <taxon>Streptomycetaceae</taxon>
        <taxon>Streptomyces</taxon>
    </lineage>
</organism>
<comment type="caution">
    <text evidence="2">The sequence shown here is derived from an EMBL/GenBank/DDBJ whole genome shotgun (WGS) entry which is preliminary data.</text>
</comment>
<accession>A0AAE8W5A2</accession>
<evidence type="ECO:0000313" key="3">
    <source>
        <dbReference type="Proteomes" id="UP000318720"/>
    </source>
</evidence>
<dbReference type="Proteomes" id="UP000318720">
    <property type="component" value="Unassembled WGS sequence"/>
</dbReference>
<feature type="compositionally biased region" description="Polar residues" evidence="1">
    <location>
        <begin position="1"/>
        <end position="10"/>
    </location>
</feature>
<dbReference type="EMBL" id="SPAZ01000060">
    <property type="protein sequence ID" value="TQE37517.1"/>
    <property type="molecule type" value="Genomic_DNA"/>
</dbReference>
<gene>
    <name evidence="2" type="ORF">Sipo8835_07610</name>
</gene>
<dbReference type="RefSeq" id="WP_141581289.1">
    <property type="nucleotide sequence ID" value="NZ_SPAZ01000060.1"/>
</dbReference>
<reference evidence="2 3" key="1">
    <citation type="submission" date="2019-03" db="EMBL/GenBank/DDBJ databases">
        <title>Comparative genomic analyses of the sweetpotato soil rot pathogen, Streptomyces ipomoeae.</title>
        <authorList>
            <person name="Ruschel Soares N."/>
            <person name="Badger J.H."/>
            <person name="Huguet-Tapia J.C."/>
            <person name="Clark C.A."/>
            <person name="Pettis G.S."/>
        </authorList>
    </citation>
    <scope>NUCLEOTIDE SEQUENCE [LARGE SCALE GENOMIC DNA]</scope>
    <source>
        <strain evidence="2 3">88-35</strain>
    </source>
</reference>
<evidence type="ECO:0000256" key="1">
    <source>
        <dbReference type="SAM" id="MobiDB-lite"/>
    </source>
</evidence>
<name>A0AAE8W5A2_9ACTN</name>
<evidence type="ECO:0000313" key="2">
    <source>
        <dbReference type="EMBL" id="TQE37517.1"/>
    </source>
</evidence>
<protein>
    <submittedName>
        <fullName evidence="2">Uncharacterized protein</fullName>
    </submittedName>
</protein>